<accession>A0A2H3ASH9</accession>
<dbReference type="EMBL" id="KZ293499">
    <property type="protein sequence ID" value="PBK59694.1"/>
    <property type="molecule type" value="Genomic_DNA"/>
</dbReference>
<gene>
    <name evidence="1" type="ORF">ARMSODRAFT_1027233</name>
</gene>
<evidence type="ECO:0000313" key="2">
    <source>
        <dbReference type="Proteomes" id="UP000218334"/>
    </source>
</evidence>
<proteinExistence type="predicted"/>
<sequence length="111" mass="12251">MRVEIDLEGTQHVAFVSLLKALLARMLLGASANSKDTGALDKADSDANMIFDKMLEDAIGFCNSSLPECSRAQPGQSRRKKIKSCLKDFCEEKSETQHSLPIATTIKYHYA</sequence>
<organism evidence="1 2">
    <name type="scientific">Armillaria solidipes</name>
    <dbReference type="NCBI Taxonomy" id="1076256"/>
    <lineage>
        <taxon>Eukaryota</taxon>
        <taxon>Fungi</taxon>
        <taxon>Dikarya</taxon>
        <taxon>Basidiomycota</taxon>
        <taxon>Agaricomycotina</taxon>
        <taxon>Agaricomycetes</taxon>
        <taxon>Agaricomycetidae</taxon>
        <taxon>Agaricales</taxon>
        <taxon>Marasmiineae</taxon>
        <taxon>Physalacriaceae</taxon>
        <taxon>Armillaria</taxon>
    </lineage>
</organism>
<evidence type="ECO:0000313" key="1">
    <source>
        <dbReference type="EMBL" id="PBK59694.1"/>
    </source>
</evidence>
<dbReference type="Proteomes" id="UP000218334">
    <property type="component" value="Unassembled WGS sequence"/>
</dbReference>
<evidence type="ECO:0008006" key="3">
    <source>
        <dbReference type="Google" id="ProtNLM"/>
    </source>
</evidence>
<reference evidence="2" key="1">
    <citation type="journal article" date="2017" name="Nat. Ecol. Evol.">
        <title>Genome expansion and lineage-specific genetic innovations in the forest pathogenic fungi Armillaria.</title>
        <authorList>
            <person name="Sipos G."/>
            <person name="Prasanna A.N."/>
            <person name="Walter M.C."/>
            <person name="O'Connor E."/>
            <person name="Balint B."/>
            <person name="Krizsan K."/>
            <person name="Kiss B."/>
            <person name="Hess J."/>
            <person name="Varga T."/>
            <person name="Slot J."/>
            <person name="Riley R."/>
            <person name="Boka B."/>
            <person name="Rigling D."/>
            <person name="Barry K."/>
            <person name="Lee J."/>
            <person name="Mihaltcheva S."/>
            <person name="LaButti K."/>
            <person name="Lipzen A."/>
            <person name="Waldron R."/>
            <person name="Moloney N.M."/>
            <person name="Sperisen C."/>
            <person name="Kredics L."/>
            <person name="Vagvoelgyi C."/>
            <person name="Patrignani A."/>
            <person name="Fitzpatrick D."/>
            <person name="Nagy I."/>
            <person name="Doyle S."/>
            <person name="Anderson J.B."/>
            <person name="Grigoriev I.V."/>
            <person name="Gueldener U."/>
            <person name="Muensterkoetter M."/>
            <person name="Nagy L.G."/>
        </authorList>
    </citation>
    <scope>NUCLEOTIDE SEQUENCE [LARGE SCALE GENOMIC DNA]</scope>
    <source>
        <strain evidence="2">28-4</strain>
    </source>
</reference>
<dbReference type="AlphaFoldDB" id="A0A2H3ASH9"/>
<name>A0A2H3ASH9_9AGAR</name>
<keyword evidence="2" id="KW-1185">Reference proteome</keyword>
<protein>
    <recommendedName>
        <fullName evidence="3">Fungal-type protein kinase domain-containing protein</fullName>
    </recommendedName>
</protein>